<keyword evidence="4" id="KW-0456">Lyase</keyword>
<dbReference type="GO" id="GO:0016832">
    <property type="term" value="F:aldehyde-lyase activity"/>
    <property type="evidence" value="ECO:0007669"/>
    <property type="project" value="TreeGrafter"/>
</dbReference>
<keyword evidence="10" id="KW-1185">Reference proteome</keyword>
<keyword evidence="5" id="KW-0670">Pyruvate</keyword>
<reference evidence="9 10" key="1">
    <citation type="submission" date="2014-03" db="EMBL/GenBank/DDBJ databases">
        <title>The draft genome sequence of Marivita geojedonensis KCTC 23882.</title>
        <authorList>
            <person name="Lai Q."/>
            <person name="Shao Z."/>
        </authorList>
    </citation>
    <scope>NUCLEOTIDE SEQUENCE [LARGE SCALE GENOMIC DNA]</scope>
    <source>
        <strain evidence="9 10">DPG-138</strain>
    </source>
</reference>
<evidence type="ECO:0000256" key="4">
    <source>
        <dbReference type="ARBA" id="ARBA00023239"/>
    </source>
</evidence>
<dbReference type="Pfam" id="PF03328">
    <property type="entry name" value="HpcH_HpaI"/>
    <property type="match status" value="1"/>
</dbReference>
<sequence length="258" mass="27090">MPAPLNRFKAALASDTPSLGLWLAMGTGYAAEIAASTGFDWLLIDGEHAPNDLGTIHEQLMAVSGHDVSPIVRIPHNDPALIKQVLDLGAQTLLCPMVNSADEARAIVEATRYPPNGIRGVGHMLGRASAFNGIPDYLETAENQICLIVQAESVAAMEALEEICAVDGIDGVFIGPADLCADMGLLPNITHPEVRAAVQDGLRRIRAAGKAAGIIDGDPALIQQDIDAGANFVALGADVMLLADAMRGLVKTWKARTT</sequence>
<evidence type="ECO:0000259" key="8">
    <source>
        <dbReference type="Pfam" id="PF03328"/>
    </source>
</evidence>
<evidence type="ECO:0000256" key="5">
    <source>
        <dbReference type="ARBA" id="ARBA00023317"/>
    </source>
</evidence>
<evidence type="ECO:0000256" key="3">
    <source>
        <dbReference type="ARBA" id="ARBA00022723"/>
    </source>
</evidence>
<evidence type="ECO:0000313" key="10">
    <source>
        <dbReference type="Proteomes" id="UP000193926"/>
    </source>
</evidence>
<comment type="caution">
    <text evidence="9">The sequence shown here is derived from an EMBL/GenBank/DDBJ whole genome shotgun (WGS) entry which is preliminary data.</text>
</comment>
<comment type="cofactor">
    <cofactor evidence="1">
        <name>a divalent metal cation</name>
        <dbReference type="ChEBI" id="CHEBI:60240"/>
    </cofactor>
</comment>
<organism evidence="9 10">
    <name type="scientific">Marivita geojedonensis</name>
    <dbReference type="NCBI Taxonomy" id="1123756"/>
    <lineage>
        <taxon>Bacteria</taxon>
        <taxon>Pseudomonadati</taxon>
        <taxon>Pseudomonadota</taxon>
        <taxon>Alphaproteobacteria</taxon>
        <taxon>Rhodobacterales</taxon>
        <taxon>Roseobacteraceae</taxon>
        <taxon>Marivita</taxon>
    </lineage>
</organism>
<dbReference type="Proteomes" id="UP000193926">
    <property type="component" value="Unassembled WGS sequence"/>
</dbReference>
<dbReference type="OrthoDB" id="9802624at2"/>
<dbReference type="InterPro" id="IPR005000">
    <property type="entry name" value="Aldolase/citrate-lyase_domain"/>
</dbReference>
<proteinExistence type="inferred from homology"/>
<dbReference type="Gene3D" id="3.20.20.60">
    <property type="entry name" value="Phosphoenolpyruvate-binding domains"/>
    <property type="match status" value="1"/>
</dbReference>
<dbReference type="GO" id="GO:0046872">
    <property type="term" value="F:metal ion binding"/>
    <property type="evidence" value="ECO:0007669"/>
    <property type="project" value="UniProtKB-KW"/>
</dbReference>
<dbReference type="InterPro" id="IPR050251">
    <property type="entry name" value="HpcH-HpaI_aldolase"/>
</dbReference>
<dbReference type="SUPFAM" id="SSF51621">
    <property type="entry name" value="Phosphoenolpyruvate/pyruvate domain"/>
    <property type="match status" value="1"/>
</dbReference>
<protein>
    <recommendedName>
        <fullName evidence="7">Hydroxypyruvate/pyruvate aldolase</fullName>
    </recommendedName>
</protein>
<evidence type="ECO:0000256" key="6">
    <source>
        <dbReference type="ARBA" id="ARBA00045074"/>
    </source>
</evidence>
<dbReference type="PANTHER" id="PTHR30502">
    <property type="entry name" value="2-KETO-3-DEOXY-L-RHAMNONATE ALDOLASE"/>
    <property type="match status" value="1"/>
</dbReference>
<accession>A0A1X4NQP3</accession>
<evidence type="ECO:0000256" key="1">
    <source>
        <dbReference type="ARBA" id="ARBA00001968"/>
    </source>
</evidence>
<dbReference type="FunFam" id="3.20.20.60:FF:000004">
    <property type="entry name" value="5-keto-4-deoxy-D-glucarate aldolase"/>
    <property type="match status" value="1"/>
</dbReference>
<comment type="catalytic activity">
    <reaction evidence="6">
        <text>D-glyceraldehyde + pyruvate = 2-dehydro-3-deoxy-L-galactonate</text>
        <dbReference type="Rhea" id="RHEA:80055"/>
        <dbReference type="ChEBI" id="CHEBI:15361"/>
        <dbReference type="ChEBI" id="CHEBI:17378"/>
        <dbReference type="ChEBI" id="CHEBI:75545"/>
    </reaction>
</comment>
<gene>
    <name evidence="9" type="ORF">MGEO_00815</name>
</gene>
<evidence type="ECO:0000256" key="7">
    <source>
        <dbReference type="ARBA" id="ARBA00068169"/>
    </source>
</evidence>
<dbReference type="AlphaFoldDB" id="A0A1X4NQP3"/>
<dbReference type="STRING" id="1123756.MGEO_00815"/>
<name>A0A1X4NQP3_9RHOB</name>
<dbReference type="GO" id="GO:0005737">
    <property type="term" value="C:cytoplasm"/>
    <property type="evidence" value="ECO:0007669"/>
    <property type="project" value="UniProtKB-ARBA"/>
</dbReference>
<dbReference type="InterPro" id="IPR015813">
    <property type="entry name" value="Pyrv/PenolPyrv_kinase-like_dom"/>
</dbReference>
<dbReference type="RefSeq" id="WP_085634794.1">
    <property type="nucleotide sequence ID" value="NZ_JFKC01000001.1"/>
</dbReference>
<comment type="similarity">
    <text evidence="2">Belongs to the HpcH/HpaI aldolase family.</text>
</comment>
<feature type="domain" description="HpcH/HpaI aldolase/citrate lyase" evidence="8">
    <location>
        <begin position="19"/>
        <end position="244"/>
    </location>
</feature>
<evidence type="ECO:0000256" key="2">
    <source>
        <dbReference type="ARBA" id="ARBA00005568"/>
    </source>
</evidence>
<dbReference type="EMBL" id="JFKC01000001">
    <property type="protein sequence ID" value="OSQ53138.1"/>
    <property type="molecule type" value="Genomic_DNA"/>
</dbReference>
<keyword evidence="3" id="KW-0479">Metal-binding</keyword>
<evidence type="ECO:0000313" key="9">
    <source>
        <dbReference type="EMBL" id="OSQ53138.1"/>
    </source>
</evidence>
<dbReference type="PANTHER" id="PTHR30502:SF0">
    <property type="entry name" value="PHOSPHOENOLPYRUVATE CARBOXYLASE FAMILY PROTEIN"/>
    <property type="match status" value="1"/>
</dbReference>
<dbReference type="InterPro" id="IPR040442">
    <property type="entry name" value="Pyrv_kinase-like_dom_sf"/>
</dbReference>